<dbReference type="RefSeq" id="XP_031943447.1">
    <property type="nucleotide sequence ID" value="XM_032091040.1"/>
</dbReference>
<name>A0A5N7DKX1_9EURO</name>
<feature type="region of interest" description="Disordered" evidence="1">
    <location>
        <begin position="74"/>
        <end position="123"/>
    </location>
</feature>
<dbReference type="EMBL" id="ML736755">
    <property type="protein sequence ID" value="KAE8406128.1"/>
    <property type="molecule type" value="Genomic_DNA"/>
</dbReference>
<evidence type="ECO:0000256" key="1">
    <source>
        <dbReference type="SAM" id="MobiDB-lite"/>
    </source>
</evidence>
<feature type="compositionally biased region" description="Polar residues" evidence="1">
    <location>
        <begin position="74"/>
        <end position="97"/>
    </location>
</feature>
<evidence type="ECO:0000313" key="4">
    <source>
        <dbReference type="Proteomes" id="UP000325579"/>
    </source>
</evidence>
<proteinExistence type="predicted"/>
<keyword evidence="4" id="KW-1185">Reference proteome</keyword>
<feature type="signal peptide" evidence="2">
    <location>
        <begin position="1"/>
        <end position="27"/>
    </location>
</feature>
<dbReference type="Proteomes" id="UP000325579">
    <property type="component" value="Unassembled WGS sequence"/>
</dbReference>
<dbReference type="OrthoDB" id="4459037at2759"/>
<dbReference type="GeneID" id="43675731"/>
<protein>
    <submittedName>
        <fullName evidence="3">Uncharacterized protein</fullName>
    </submittedName>
</protein>
<organism evidence="3 4">
    <name type="scientific">Aspergillus pseudonomiae</name>
    <dbReference type="NCBI Taxonomy" id="1506151"/>
    <lineage>
        <taxon>Eukaryota</taxon>
        <taxon>Fungi</taxon>
        <taxon>Dikarya</taxon>
        <taxon>Ascomycota</taxon>
        <taxon>Pezizomycotina</taxon>
        <taxon>Eurotiomycetes</taxon>
        <taxon>Eurotiomycetidae</taxon>
        <taxon>Eurotiales</taxon>
        <taxon>Aspergillaceae</taxon>
        <taxon>Aspergillus</taxon>
        <taxon>Aspergillus subgen. Circumdati</taxon>
    </lineage>
</organism>
<keyword evidence="2" id="KW-0732">Signal</keyword>
<feature type="chain" id="PRO_5024811168" evidence="2">
    <location>
        <begin position="28"/>
        <end position="146"/>
    </location>
</feature>
<evidence type="ECO:0000256" key="2">
    <source>
        <dbReference type="SAM" id="SignalP"/>
    </source>
</evidence>
<dbReference type="AlphaFoldDB" id="A0A5N7DKX1"/>
<gene>
    <name evidence="3" type="ORF">BDV37DRAFT_67559</name>
</gene>
<sequence>MALLAKASSLACLLVLTFLALASISHSHPIGEISRSATLQGRNPDPRMIPSSNDLVGNIFKGLGLDNFEKLNQWKQNQATGQSSSNTSTKAQDNSTPGDDHTAKQTAPSGLADPASDPSGFVSGLLQLLRDRFKQSLHSSDEHTLN</sequence>
<reference evidence="3 4" key="1">
    <citation type="submission" date="2019-04" db="EMBL/GenBank/DDBJ databases">
        <authorList>
            <consortium name="DOE Joint Genome Institute"/>
            <person name="Mondo S."/>
            <person name="Kjaerbolling I."/>
            <person name="Vesth T."/>
            <person name="Frisvad J.C."/>
            <person name="Nybo J.L."/>
            <person name="Theobald S."/>
            <person name="Kildgaard S."/>
            <person name="Isbrandt T."/>
            <person name="Kuo A."/>
            <person name="Sato A."/>
            <person name="Lyhne E.K."/>
            <person name="Kogle M.E."/>
            <person name="Wiebenga A."/>
            <person name="Kun R.S."/>
            <person name="Lubbers R.J."/>
            <person name="Makela M.R."/>
            <person name="Barry K."/>
            <person name="Chovatia M."/>
            <person name="Clum A."/>
            <person name="Daum C."/>
            <person name="Haridas S."/>
            <person name="He G."/>
            <person name="LaButti K."/>
            <person name="Lipzen A."/>
            <person name="Riley R."/>
            <person name="Salamov A."/>
            <person name="Simmons B.A."/>
            <person name="Magnuson J.K."/>
            <person name="Henrissat B."/>
            <person name="Mortensen U.H."/>
            <person name="Larsen T.O."/>
            <person name="Devries R.P."/>
            <person name="Grigoriev I.V."/>
            <person name="Machida M."/>
            <person name="Baker S.E."/>
            <person name="Andersen M.R."/>
            <person name="Cantor M.N."/>
            <person name="Hua S.X."/>
        </authorList>
    </citation>
    <scope>NUCLEOTIDE SEQUENCE [LARGE SCALE GENOMIC DNA]</scope>
    <source>
        <strain evidence="3 4">CBS 119388</strain>
    </source>
</reference>
<evidence type="ECO:0000313" key="3">
    <source>
        <dbReference type="EMBL" id="KAE8406128.1"/>
    </source>
</evidence>
<accession>A0A5N7DKX1</accession>